<gene>
    <name evidence="1" type="ORF">DCG58_13775</name>
</gene>
<evidence type="ECO:0000313" key="2">
    <source>
        <dbReference type="Proteomes" id="UP000259610"/>
    </source>
</evidence>
<name>A0A3B9H0J9_9PROT</name>
<reference evidence="1 2" key="1">
    <citation type="journal article" date="2018" name="Nat. Biotechnol.">
        <title>A standardized bacterial taxonomy based on genome phylogeny substantially revises the tree of life.</title>
        <authorList>
            <person name="Parks D.H."/>
            <person name="Chuvochina M."/>
            <person name="Waite D.W."/>
            <person name="Rinke C."/>
            <person name="Skarshewski A."/>
            <person name="Chaumeil P.A."/>
            <person name="Hugenholtz P."/>
        </authorList>
    </citation>
    <scope>NUCLEOTIDE SEQUENCE [LARGE SCALE GENOMIC DNA]</scope>
    <source>
        <strain evidence="1">UBA8733</strain>
    </source>
</reference>
<dbReference type="RefSeq" id="WP_272989954.1">
    <property type="nucleotide sequence ID" value="NZ_CALCOC010000311.1"/>
</dbReference>
<accession>A0A3B9H0J9</accession>
<organism evidence="1 2">
    <name type="scientific">Hyphomonas adhaerens</name>
    <dbReference type="NCBI Taxonomy" id="81029"/>
    <lineage>
        <taxon>Bacteria</taxon>
        <taxon>Pseudomonadati</taxon>
        <taxon>Pseudomonadota</taxon>
        <taxon>Alphaproteobacteria</taxon>
        <taxon>Hyphomonadales</taxon>
        <taxon>Hyphomonadaceae</taxon>
        <taxon>Hyphomonas</taxon>
    </lineage>
</organism>
<dbReference type="Proteomes" id="UP000259610">
    <property type="component" value="Unassembled WGS sequence"/>
</dbReference>
<sequence length="66" mass="7341">MPDNKASRTLTIGDRDFALDGDKVADLFERRIVYECGGEHDLHLDPSILFFDPEIAALLDAHQGAK</sequence>
<proteinExistence type="predicted"/>
<dbReference type="AlphaFoldDB" id="A0A3B9H0J9"/>
<evidence type="ECO:0000313" key="1">
    <source>
        <dbReference type="EMBL" id="HAE28227.1"/>
    </source>
</evidence>
<dbReference type="EMBL" id="DMAN01000306">
    <property type="protein sequence ID" value="HAE28227.1"/>
    <property type="molecule type" value="Genomic_DNA"/>
</dbReference>
<protein>
    <submittedName>
        <fullName evidence="1">Uncharacterized protein</fullName>
    </submittedName>
</protein>
<comment type="caution">
    <text evidence="1">The sequence shown here is derived from an EMBL/GenBank/DDBJ whole genome shotgun (WGS) entry which is preliminary data.</text>
</comment>